<protein>
    <recommendedName>
        <fullName evidence="5">U2 protein</fullName>
    </recommendedName>
</protein>
<organism evidence="1 3">
    <name type="scientific">Bivens Arm virus</name>
    <dbReference type="NCBI Taxonomy" id="909207"/>
    <lineage>
        <taxon>Viruses</taxon>
        <taxon>Riboviria</taxon>
        <taxon>Orthornavirae</taxon>
        <taxon>Negarnaviricota</taxon>
        <taxon>Haploviricotina</taxon>
        <taxon>Monjiviricetes</taxon>
        <taxon>Mononegavirales</taxon>
        <taxon>Rhabdoviridae</taxon>
        <taxon>Alpharhabdovirinae</taxon>
        <taxon>Tibrovirus</taxon>
        <taxon>Tibrovirus tibrogargan</taxon>
    </lineage>
</organism>
<reference evidence="1 3" key="3">
    <citation type="submission" date="2015-01" db="EMBL/GenBank/DDBJ databases">
        <title>Genome sequence of Bivens Arm virus, a tibrovirus belonging to the species Tibrogargan virus (Mononegavirales: Rhabdoviridae).</title>
        <authorList>
            <person name="Lauck M."/>
            <person name="Yu S."/>
            <person name="Cai Y."/>
            <person name="Hensely L.E."/>
            <person name="Chiu C.Y."/>
            <person name="O'Connor D.H."/>
            <person name="Kuhn J.H."/>
        </authorList>
    </citation>
    <scope>NUCLEOTIDE SEQUENCE [LARGE SCALE GENOMIC DNA]</scope>
    <source>
        <strain evidence="1">UF 10</strain>
    </source>
</reference>
<evidence type="ECO:0000313" key="2">
    <source>
        <dbReference type="EMBL" id="AJR28557.1"/>
    </source>
</evidence>
<reference evidence="2" key="1">
    <citation type="submission" date="2014-07" db="EMBL/GenBank/DDBJ databases">
        <authorList>
            <person name="Walker P."/>
            <person name="Widen S."/>
            <person name="Firth C."/>
            <person name="Blasdell K."/>
            <person name="Guzman H."/>
            <person name="Wood T."/>
            <person name="Paradkar P."/>
            <person name="Holmes E."/>
            <person name="Tesh R."/>
            <person name="Vasilakis N."/>
        </authorList>
    </citation>
    <scope>NUCLEOTIDE SEQUENCE</scope>
    <source>
        <strain evidence="2">UF-10</strain>
    </source>
</reference>
<proteinExistence type="predicted"/>
<name>A0A0B5JVS2_9RHAB</name>
<dbReference type="Proteomes" id="UP000148605">
    <property type="component" value="Genome"/>
</dbReference>
<evidence type="ECO:0000313" key="3">
    <source>
        <dbReference type="Proteomes" id="UP000105646"/>
    </source>
</evidence>
<evidence type="ECO:0000313" key="4">
    <source>
        <dbReference type="Proteomes" id="UP000148605"/>
    </source>
</evidence>
<dbReference type="EMBL" id="KP688373">
    <property type="protein sequence ID" value="AJG05822.1"/>
    <property type="molecule type" value="Viral_cRNA"/>
</dbReference>
<gene>
    <name evidence="1" type="primary">U2</name>
</gene>
<reference evidence="2 4" key="2">
    <citation type="journal article" date="2015" name="PLoS Pathog.">
        <title>Evolution of genome size and complexity in the rhabdoviridae.</title>
        <authorList>
            <person name="Walker P.J."/>
            <person name="Firth C."/>
            <person name="Widen S.G."/>
            <person name="Blasdell K.R."/>
            <person name="Guzman H."/>
            <person name="Wood T.G."/>
            <person name="Paradkar P.N."/>
            <person name="Holmes E.C."/>
            <person name="Tesh R.B."/>
            <person name="Vasilakis N."/>
        </authorList>
    </citation>
    <scope>NUCLEOTIDE SEQUENCE [LARGE SCALE GENOMIC DNA]</scope>
    <source>
        <strain evidence="2">UF-10</strain>
    </source>
</reference>
<dbReference type="Proteomes" id="UP000105646">
    <property type="component" value="Segment"/>
</dbReference>
<accession>A0A0B5JVS2</accession>
<dbReference type="EMBL" id="KM205019">
    <property type="protein sequence ID" value="AJR28557.1"/>
    <property type="molecule type" value="Viral_cRNA"/>
</dbReference>
<sequence length="159" mass="18258">MATQTHLLVSYYYDISSDGVPGVPINTICHGLEFDHMGNNTTDDLEKVFLGSILRADLRGSGYYSYIRLINEGKICLKIAFDQSLNWTLSGEKEFKSEFRVGSGTISVTFKCYWLRVSEKIWKGSLYKFDTTKNPQVLVYRLLEPKRTKVRRTFYASKA</sequence>
<evidence type="ECO:0008006" key="5">
    <source>
        <dbReference type="Google" id="ProtNLM"/>
    </source>
</evidence>
<evidence type="ECO:0000313" key="1">
    <source>
        <dbReference type="EMBL" id="AJG05822.1"/>
    </source>
</evidence>